<dbReference type="InterPro" id="IPR012827">
    <property type="entry name" value="Hemerythrin_metal-bd"/>
</dbReference>
<name>A0A848H2G2_9BURK</name>
<evidence type="ECO:0000313" key="5">
    <source>
        <dbReference type="EMBL" id="NML44764.1"/>
    </source>
</evidence>
<proteinExistence type="inferred from homology"/>
<organism evidence="5 6">
    <name type="scientific">Ramlibacter agri</name>
    <dbReference type="NCBI Taxonomy" id="2728837"/>
    <lineage>
        <taxon>Bacteria</taxon>
        <taxon>Pseudomonadati</taxon>
        <taxon>Pseudomonadota</taxon>
        <taxon>Betaproteobacteria</taxon>
        <taxon>Burkholderiales</taxon>
        <taxon>Comamonadaceae</taxon>
        <taxon>Ramlibacter</taxon>
    </lineage>
</organism>
<dbReference type="InterPro" id="IPR035938">
    <property type="entry name" value="Hemerythrin-like_sf"/>
</dbReference>
<dbReference type="Proteomes" id="UP000541185">
    <property type="component" value="Unassembled WGS sequence"/>
</dbReference>
<evidence type="ECO:0000256" key="1">
    <source>
        <dbReference type="ARBA" id="ARBA00010587"/>
    </source>
</evidence>
<comment type="caution">
    <text evidence="5">The sequence shown here is derived from an EMBL/GenBank/DDBJ whole genome shotgun (WGS) entry which is preliminary data.</text>
</comment>
<dbReference type="GO" id="GO:0046872">
    <property type="term" value="F:metal ion binding"/>
    <property type="evidence" value="ECO:0007669"/>
    <property type="project" value="UniProtKB-KW"/>
</dbReference>
<dbReference type="EMBL" id="JABBFX010000001">
    <property type="protein sequence ID" value="NML44764.1"/>
    <property type="molecule type" value="Genomic_DNA"/>
</dbReference>
<dbReference type="CDD" id="cd12107">
    <property type="entry name" value="Hemerythrin"/>
    <property type="match status" value="1"/>
</dbReference>
<reference evidence="5 6" key="1">
    <citation type="submission" date="2020-04" db="EMBL/GenBank/DDBJ databases">
        <title>Ramlibacter sp. G-1-2-2 isolated from soil.</title>
        <authorList>
            <person name="Dahal R.H."/>
        </authorList>
    </citation>
    <scope>NUCLEOTIDE SEQUENCE [LARGE SCALE GENOMIC DNA]</scope>
    <source>
        <strain evidence="5 6">G-1-2-2</strain>
    </source>
</reference>
<gene>
    <name evidence="5" type="ORF">HHL11_13475</name>
</gene>
<dbReference type="Pfam" id="PF01814">
    <property type="entry name" value="Hemerythrin"/>
    <property type="match status" value="1"/>
</dbReference>
<dbReference type="SUPFAM" id="SSF47188">
    <property type="entry name" value="Hemerythrin-like"/>
    <property type="match status" value="1"/>
</dbReference>
<dbReference type="AlphaFoldDB" id="A0A848H2G2"/>
<keyword evidence="6" id="KW-1185">Reference proteome</keyword>
<accession>A0A848H2G2</accession>
<dbReference type="InterPro" id="IPR012312">
    <property type="entry name" value="Hemerythrin-like"/>
</dbReference>
<evidence type="ECO:0000259" key="4">
    <source>
        <dbReference type="Pfam" id="PF01814"/>
    </source>
</evidence>
<comment type="similarity">
    <text evidence="1">Belongs to the hemerythrin family.</text>
</comment>
<evidence type="ECO:0000256" key="3">
    <source>
        <dbReference type="ARBA" id="ARBA00023004"/>
    </source>
</evidence>
<evidence type="ECO:0000256" key="2">
    <source>
        <dbReference type="ARBA" id="ARBA00022723"/>
    </source>
</evidence>
<keyword evidence="2" id="KW-0479">Metal-binding</keyword>
<evidence type="ECO:0000313" key="6">
    <source>
        <dbReference type="Proteomes" id="UP000541185"/>
    </source>
</evidence>
<sequence length="132" mass="14693">MDKVHAEFDELLQRAATVQAAAEWPPLLREIDAHLHQHFEAEDRWMRETDFPPRDCHIDEHAAVLKSSGEVLALAEQGNVNPAPSFVAELARWFPGHADYLDSALAAWMCKRTFGGKPVVLHRKKGDGASAA</sequence>
<keyword evidence="3" id="KW-0408">Iron</keyword>
<protein>
    <submittedName>
        <fullName evidence="5">Hemerythrin</fullName>
    </submittedName>
</protein>
<feature type="domain" description="Hemerythrin-like" evidence="4">
    <location>
        <begin position="1"/>
        <end position="105"/>
    </location>
</feature>
<dbReference type="Gene3D" id="1.20.120.50">
    <property type="entry name" value="Hemerythrin-like"/>
    <property type="match status" value="1"/>
</dbReference>